<dbReference type="AlphaFoldDB" id="X1G3J1"/>
<reference evidence="1" key="1">
    <citation type="journal article" date="2014" name="Front. Microbiol.">
        <title>High frequency of phylogenetically diverse reductive dehalogenase-homologous genes in deep subseafloor sedimentary metagenomes.</title>
        <authorList>
            <person name="Kawai M."/>
            <person name="Futagami T."/>
            <person name="Toyoda A."/>
            <person name="Takaki Y."/>
            <person name="Nishi S."/>
            <person name="Hori S."/>
            <person name="Arai W."/>
            <person name="Tsubouchi T."/>
            <person name="Morono Y."/>
            <person name="Uchiyama I."/>
            <person name="Ito T."/>
            <person name="Fujiyama A."/>
            <person name="Inagaki F."/>
            <person name="Takami H."/>
        </authorList>
    </citation>
    <scope>NUCLEOTIDE SEQUENCE</scope>
    <source>
        <strain evidence="1">Expedition CK06-06</strain>
    </source>
</reference>
<organism evidence="1">
    <name type="scientific">marine sediment metagenome</name>
    <dbReference type="NCBI Taxonomy" id="412755"/>
    <lineage>
        <taxon>unclassified sequences</taxon>
        <taxon>metagenomes</taxon>
        <taxon>ecological metagenomes</taxon>
    </lineage>
</organism>
<accession>X1G3J1</accession>
<evidence type="ECO:0000313" key="1">
    <source>
        <dbReference type="EMBL" id="GAH39380.1"/>
    </source>
</evidence>
<gene>
    <name evidence="1" type="ORF">S03H2_18527</name>
</gene>
<proteinExistence type="predicted"/>
<name>X1G3J1_9ZZZZ</name>
<comment type="caution">
    <text evidence="1">The sequence shown here is derived from an EMBL/GenBank/DDBJ whole genome shotgun (WGS) entry which is preliminary data.</text>
</comment>
<dbReference type="EMBL" id="BARU01009615">
    <property type="protein sequence ID" value="GAH39380.1"/>
    <property type="molecule type" value="Genomic_DNA"/>
</dbReference>
<feature type="non-terminal residue" evidence="1">
    <location>
        <position position="77"/>
    </location>
</feature>
<sequence>MSRLNEAELMKYFEETTGKNAIWRGQITKIYLRWKKRQNLLISKEKLSFPEISLTKTQKLKKPLPEQLSKLEEAKLM</sequence>
<protein>
    <submittedName>
        <fullName evidence="1">Uncharacterized protein</fullName>
    </submittedName>
</protein>